<dbReference type="RefSeq" id="XP_011647378.1">
    <property type="nucleotide sequence ID" value="XM_011649076.2"/>
</dbReference>
<dbReference type="AlphaFoldDB" id="A0A6I9WXA1"/>
<dbReference type="GeneID" id="105433666"/>
<reference evidence="2" key="1">
    <citation type="submission" date="2025-08" db="UniProtKB">
        <authorList>
            <consortium name="RefSeq"/>
        </authorList>
    </citation>
    <scope>IDENTIFICATION</scope>
</reference>
<name>A0A6I9WXA1_9HYME</name>
<dbReference type="OrthoDB" id="7677471at2759"/>
<keyword evidence="1" id="KW-1185">Reference proteome</keyword>
<evidence type="ECO:0000313" key="1">
    <source>
        <dbReference type="Proteomes" id="UP000504615"/>
    </source>
</evidence>
<gene>
    <name evidence="2" type="primary">LOC105433666</name>
</gene>
<evidence type="ECO:0000313" key="2">
    <source>
        <dbReference type="RefSeq" id="XP_011647378.1"/>
    </source>
</evidence>
<sequence>MCRIESYHRYINSYNLDRGPVFYEAYYPNNPDAFQEKHYFDRNTMLETSFQMPFRSKRSTSFNNEKNSQAANIEEISKLVRRAISHDLYNWNILQEYLDSTIHRDRSMPQLNIYSRGSRKDKKDGSYTFPVNRQSFDVSKQSNIEKLLPFRKLETHDAKQGSVYFKRIDRTRGNTMTNGMSVSKMQTDDIPPLVDIISDSLPPENIFQPRPQLIRYTFFKKLTSPRLDEQTEKTIDKSTPRTYGDNIIHQKITNDNQNDGNRQMEENVKRTSIEVSKLPRHKTRHHHGEWSKRNYFIHYRSEPIGYPTVS</sequence>
<organism evidence="1 2">
    <name type="scientific">Pogonomyrmex barbatus</name>
    <name type="common">red harvester ant</name>
    <dbReference type="NCBI Taxonomy" id="144034"/>
    <lineage>
        <taxon>Eukaryota</taxon>
        <taxon>Metazoa</taxon>
        <taxon>Ecdysozoa</taxon>
        <taxon>Arthropoda</taxon>
        <taxon>Hexapoda</taxon>
        <taxon>Insecta</taxon>
        <taxon>Pterygota</taxon>
        <taxon>Neoptera</taxon>
        <taxon>Endopterygota</taxon>
        <taxon>Hymenoptera</taxon>
        <taxon>Apocrita</taxon>
        <taxon>Aculeata</taxon>
        <taxon>Formicoidea</taxon>
        <taxon>Formicidae</taxon>
        <taxon>Myrmicinae</taxon>
        <taxon>Pogonomyrmex</taxon>
    </lineage>
</organism>
<dbReference type="KEGG" id="pbar:105433666"/>
<accession>A0A6I9WXA1</accession>
<protein>
    <submittedName>
        <fullName evidence="2">Uncharacterized protein LOC105433666</fullName>
    </submittedName>
</protein>
<proteinExistence type="predicted"/>
<dbReference type="Proteomes" id="UP000504615">
    <property type="component" value="Unplaced"/>
</dbReference>